<comment type="caution">
    <text evidence="2">The sequence shown here is derived from an EMBL/GenBank/DDBJ whole genome shotgun (WGS) entry which is preliminary data.</text>
</comment>
<evidence type="ECO:0008006" key="4">
    <source>
        <dbReference type="Google" id="ProtNLM"/>
    </source>
</evidence>
<feature type="region of interest" description="Disordered" evidence="1">
    <location>
        <begin position="63"/>
        <end position="96"/>
    </location>
</feature>
<dbReference type="AlphaFoldDB" id="A0A5D4GWI9"/>
<dbReference type="EMBL" id="VSZS01000065">
    <property type="protein sequence ID" value="TYR30910.1"/>
    <property type="molecule type" value="Genomic_DNA"/>
</dbReference>
<evidence type="ECO:0000313" key="2">
    <source>
        <dbReference type="EMBL" id="TYR30910.1"/>
    </source>
</evidence>
<reference evidence="2 3" key="1">
    <citation type="submission" date="2019-08" db="EMBL/GenBank/DDBJ databases">
        <authorList>
            <person name="Seo Y.L."/>
        </authorList>
    </citation>
    <scope>NUCLEOTIDE SEQUENCE [LARGE SCALE GENOMIC DNA]</scope>
    <source>
        <strain evidence="2 3">MaA-C15</strain>
    </source>
</reference>
<dbReference type="RefSeq" id="WP_148915711.1">
    <property type="nucleotide sequence ID" value="NZ_VSZS01000065.1"/>
</dbReference>
<evidence type="ECO:0000313" key="3">
    <source>
        <dbReference type="Proteomes" id="UP000323258"/>
    </source>
</evidence>
<keyword evidence="3" id="KW-1185">Reference proteome</keyword>
<gene>
    <name evidence="2" type="ORF">FY036_15775</name>
</gene>
<sequence length="96" mass="9772">MKKITATFPSAELAQTAVDALADADIEEANVSVDEMDDGSTVVTATVDDEKLDAAAAVLDAGSASSVEDWSDAAEPTVEGHPDGSGPMVIPLVPTR</sequence>
<protein>
    <recommendedName>
        <fullName evidence="4">Copper chaperone</fullName>
    </recommendedName>
</protein>
<organism evidence="2 3">
    <name type="scientific">Neoaquamicrobium microcysteis</name>
    <dbReference type="NCBI Taxonomy" id="2682781"/>
    <lineage>
        <taxon>Bacteria</taxon>
        <taxon>Pseudomonadati</taxon>
        <taxon>Pseudomonadota</taxon>
        <taxon>Alphaproteobacteria</taxon>
        <taxon>Hyphomicrobiales</taxon>
        <taxon>Phyllobacteriaceae</taxon>
        <taxon>Neoaquamicrobium</taxon>
    </lineage>
</organism>
<name>A0A5D4GWI9_9HYPH</name>
<proteinExistence type="predicted"/>
<dbReference type="Proteomes" id="UP000323258">
    <property type="component" value="Unassembled WGS sequence"/>
</dbReference>
<accession>A0A5D4GWI9</accession>
<reference evidence="2 3" key="2">
    <citation type="submission" date="2019-09" db="EMBL/GenBank/DDBJ databases">
        <title>Mesorhizobium sp. MaA-C15 isolated from Microcystis aeruginosa.</title>
        <authorList>
            <person name="Jeong S.E."/>
            <person name="Jin H.M."/>
            <person name="Jeon C.O."/>
        </authorList>
    </citation>
    <scope>NUCLEOTIDE SEQUENCE [LARGE SCALE GENOMIC DNA]</scope>
    <source>
        <strain evidence="2 3">MaA-C15</strain>
    </source>
</reference>
<evidence type="ECO:0000256" key="1">
    <source>
        <dbReference type="SAM" id="MobiDB-lite"/>
    </source>
</evidence>